<dbReference type="KEGG" id="huw:FPZ11_08070"/>
<feature type="transmembrane region" description="Helical" evidence="2">
    <location>
        <begin position="35"/>
        <end position="56"/>
    </location>
</feature>
<feature type="domain" description="EamA" evidence="3">
    <location>
        <begin position="156"/>
        <end position="287"/>
    </location>
</feature>
<sequence>MERMPVGALLGLIAALGYGASDFVAGVAGRKTPVMLVTAVTLAVEFVFAAVVLVFVHGTGPTPSVLLWGALSGIGSAFGTLALYQGFAVGAMSVVATVSGVLTVVIPAIVGVAIGNRLPVIGVLGVVAAVAAVALVSYTGKGAEVDGAQAGERRGGAVYGVAAGASFALLFIALERAGTSSGAWPVTTGQLVSCVVVVPFAVIGFRVHGRLTGSELRLPAVAGVLAAIAAFSYLAATGFGELVVIAVLTSMYPAVTVLLARFVLHERWNWPQRIGLMLSAASVVVIALA</sequence>
<comment type="similarity">
    <text evidence="1">Belongs to the EamA transporter family.</text>
</comment>
<feature type="transmembrane region" description="Helical" evidence="2">
    <location>
        <begin position="65"/>
        <end position="84"/>
    </location>
</feature>
<evidence type="ECO:0000256" key="2">
    <source>
        <dbReference type="SAM" id="Phobius"/>
    </source>
</evidence>
<dbReference type="Gene3D" id="1.10.3730.20">
    <property type="match status" value="1"/>
</dbReference>
<feature type="transmembrane region" description="Helical" evidence="2">
    <location>
        <begin position="186"/>
        <end position="205"/>
    </location>
</feature>
<evidence type="ECO:0000259" key="3">
    <source>
        <dbReference type="Pfam" id="PF00892"/>
    </source>
</evidence>
<keyword evidence="2" id="KW-1133">Transmembrane helix</keyword>
<name>A0A5B8M229_9MICO</name>
<proteinExistence type="inferred from homology"/>
<feature type="transmembrane region" description="Helical" evidence="2">
    <location>
        <begin position="270"/>
        <end position="288"/>
    </location>
</feature>
<keyword evidence="5" id="KW-1185">Reference proteome</keyword>
<feature type="transmembrane region" description="Helical" evidence="2">
    <location>
        <begin position="118"/>
        <end position="136"/>
    </location>
</feature>
<feature type="transmembrane region" description="Helical" evidence="2">
    <location>
        <begin position="156"/>
        <end position="174"/>
    </location>
</feature>
<evidence type="ECO:0000256" key="1">
    <source>
        <dbReference type="ARBA" id="ARBA00007362"/>
    </source>
</evidence>
<feature type="transmembrane region" description="Helical" evidence="2">
    <location>
        <begin position="90"/>
        <end position="111"/>
    </location>
</feature>
<dbReference type="InterPro" id="IPR000620">
    <property type="entry name" value="EamA_dom"/>
</dbReference>
<dbReference type="SUPFAM" id="SSF103481">
    <property type="entry name" value="Multidrug resistance efflux transporter EmrE"/>
    <property type="match status" value="1"/>
</dbReference>
<dbReference type="Proteomes" id="UP000320216">
    <property type="component" value="Chromosome"/>
</dbReference>
<feature type="transmembrane region" description="Helical" evidence="2">
    <location>
        <begin position="217"/>
        <end position="235"/>
    </location>
</feature>
<feature type="transmembrane region" description="Helical" evidence="2">
    <location>
        <begin position="242"/>
        <end position="264"/>
    </location>
</feature>
<dbReference type="EMBL" id="CP042305">
    <property type="protein sequence ID" value="QDZ14717.1"/>
    <property type="molecule type" value="Genomic_DNA"/>
</dbReference>
<dbReference type="AlphaFoldDB" id="A0A5B8M229"/>
<keyword evidence="2" id="KW-0472">Membrane</keyword>
<organism evidence="4 5">
    <name type="scientific">Humibacter ginsenosidimutans</name>
    <dbReference type="NCBI Taxonomy" id="2599293"/>
    <lineage>
        <taxon>Bacteria</taxon>
        <taxon>Bacillati</taxon>
        <taxon>Actinomycetota</taxon>
        <taxon>Actinomycetes</taxon>
        <taxon>Micrococcales</taxon>
        <taxon>Microbacteriaceae</taxon>
        <taxon>Humibacter</taxon>
    </lineage>
</organism>
<evidence type="ECO:0000313" key="5">
    <source>
        <dbReference type="Proteomes" id="UP000320216"/>
    </source>
</evidence>
<dbReference type="InterPro" id="IPR037185">
    <property type="entry name" value="EmrE-like"/>
</dbReference>
<dbReference type="Pfam" id="PF00892">
    <property type="entry name" value="EamA"/>
    <property type="match status" value="1"/>
</dbReference>
<accession>A0A5B8M229</accession>
<evidence type="ECO:0000313" key="4">
    <source>
        <dbReference type="EMBL" id="QDZ14717.1"/>
    </source>
</evidence>
<keyword evidence="2" id="KW-0812">Transmembrane</keyword>
<protein>
    <submittedName>
        <fullName evidence="4">DMT family transporter</fullName>
    </submittedName>
</protein>
<reference evidence="4 5" key="1">
    <citation type="submission" date="2019-07" db="EMBL/GenBank/DDBJ databases">
        <title>Full genome sequence of Humibacter sp. WJ7-1.</title>
        <authorList>
            <person name="Im W.-T."/>
        </authorList>
    </citation>
    <scope>NUCLEOTIDE SEQUENCE [LARGE SCALE GENOMIC DNA]</scope>
    <source>
        <strain evidence="4 5">WJ7-1</strain>
    </source>
</reference>
<dbReference type="OrthoDB" id="68076at2"/>
<dbReference type="GO" id="GO:0016020">
    <property type="term" value="C:membrane"/>
    <property type="evidence" value="ECO:0007669"/>
    <property type="project" value="InterPro"/>
</dbReference>
<gene>
    <name evidence="4" type="ORF">FPZ11_08070</name>
</gene>